<dbReference type="Proteomes" id="UP000197446">
    <property type="component" value="Unassembled WGS sequence"/>
</dbReference>
<name>A0A254NAM2_9BURK</name>
<dbReference type="PROSITE" id="PS51257">
    <property type="entry name" value="PROKAR_LIPOPROTEIN"/>
    <property type="match status" value="1"/>
</dbReference>
<organism evidence="1 2">
    <name type="scientific">Roseateles puraquae</name>
    <dbReference type="NCBI Taxonomy" id="431059"/>
    <lineage>
        <taxon>Bacteria</taxon>
        <taxon>Pseudomonadati</taxon>
        <taxon>Pseudomonadota</taxon>
        <taxon>Betaproteobacteria</taxon>
        <taxon>Burkholderiales</taxon>
        <taxon>Sphaerotilaceae</taxon>
        <taxon>Roseateles</taxon>
    </lineage>
</organism>
<dbReference type="InterPro" id="IPR012675">
    <property type="entry name" value="Beta-grasp_dom_sf"/>
</dbReference>
<dbReference type="Gene3D" id="3.10.20.30">
    <property type="match status" value="1"/>
</dbReference>
<dbReference type="CDD" id="cd00565">
    <property type="entry name" value="Ubl_ThiS"/>
    <property type="match status" value="1"/>
</dbReference>
<dbReference type="PANTHER" id="PTHR34472:SF1">
    <property type="entry name" value="SULFUR CARRIER PROTEIN THIS"/>
    <property type="match status" value="1"/>
</dbReference>
<evidence type="ECO:0000313" key="2">
    <source>
        <dbReference type="Proteomes" id="UP000197446"/>
    </source>
</evidence>
<protein>
    <submittedName>
        <fullName evidence="1">Thiamine biosynthesis protein ThiS</fullName>
    </submittedName>
</protein>
<dbReference type="NCBIfam" id="TIGR01683">
    <property type="entry name" value="thiS"/>
    <property type="match status" value="1"/>
</dbReference>
<reference evidence="1 2" key="1">
    <citation type="journal article" date="2007" name="Int. J. Syst. Evol. Microbiol.">
        <title>Description of Pelomonas aquatica sp. nov. and Pelomonas puraquae sp. nov., isolated from industrial and haemodialysis water.</title>
        <authorList>
            <person name="Gomila M."/>
            <person name="Bowien B."/>
            <person name="Falsen E."/>
            <person name="Moore E.R."/>
            <person name="Lalucat J."/>
        </authorList>
    </citation>
    <scope>NUCLEOTIDE SEQUENCE [LARGE SCALE GENOMIC DNA]</scope>
    <source>
        <strain evidence="1 2">CCUG 52769</strain>
    </source>
</reference>
<keyword evidence="2" id="KW-1185">Reference proteome</keyword>
<dbReference type="InterPro" id="IPR010035">
    <property type="entry name" value="Thi_S"/>
</dbReference>
<dbReference type="PANTHER" id="PTHR34472">
    <property type="entry name" value="SULFUR CARRIER PROTEIN THIS"/>
    <property type="match status" value="1"/>
</dbReference>
<evidence type="ECO:0000313" key="1">
    <source>
        <dbReference type="EMBL" id="OWR05021.1"/>
    </source>
</evidence>
<sequence>MSRVCCASTGCSGTAGCWRLLWRRKRCAMPEFFLNQQPQPWREGLSVSALVAEQGHDPAAVATALNGRFLPRSERETTRLQPGDVLTLIQPIAGG</sequence>
<dbReference type="Pfam" id="PF02597">
    <property type="entry name" value="ThiS"/>
    <property type="match status" value="1"/>
</dbReference>
<gene>
    <name evidence="1" type="primary">thiS</name>
    <name evidence="1" type="ORF">CDO81_00590</name>
</gene>
<proteinExistence type="predicted"/>
<dbReference type="InterPro" id="IPR003749">
    <property type="entry name" value="ThiS/MoaD-like"/>
</dbReference>
<dbReference type="InterPro" id="IPR016155">
    <property type="entry name" value="Mopterin_synth/thiamin_S_b"/>
</dbReference>
<dbReference type="AlphaFoldDB" id="A0A254NAM2"/>
<dbReference type="SUPFAM" id="SSF54285">
    <property type="entry name" value="MoaD/ThiS"/>
    <property type="match status" value="1"/>
</dbReference>
<dbReference type="EMBL" id="NISI01000001">
    <property type="protein sequence ID" value="OWR05021.1"/>
    <property type="molecule type" value="Genomic_DNA"/>
</dbReference>
<accession>A0A254NAM2</accession>
<comment type="caution">
    <text evidence="1">The sequence shown here is derived from an EMBL/GenBank/DDBJ whole genome shotgun (WGS) entry which is preliminary data.</text>
</comment>